<feature type="domain" description="Glyoxalase-like" evidence="1">
    <location>
        <begin position="124"/>
        <end position="214"/>
    </location>
</feature>
<evidence type="ECO:0000259" key="1">
    <source>
        <dbReference type="Pfam" id="PF18029"/>
    </source>
</evidence>
<reference evidence="2 3" key="1">
    <citation type="submission" date="2020-09" db="EMBL/GenBank/DDBJ databases">
        <title>Isolation and identification of active actinomycetes.</title>
        <authorList>
            <person name="Li X."/>
        </authorList>
    </citation>
    <scope>NUCLEOTIDE SEQUENCE [LARGE SCALE GENOMIC DNA]</scope>
    <source>
        <strain evidence="2 3">NEAU-LLC</strain>
    </source>
</reference>
<organism evidence="2 3">
    <name type="scientific">Microbacterium helvum</name>
    <dbReference type="NCBI Taxonomy" id="2773713"/>
    <lineage>
        <taxon>Bacteria</taxon>
        <taxon>Bacillati</taxon>
        <taxon>Actinomycetota</taxon>
        <taxon>Actinomycetes</taxon>
        <taxon>Micrococcales</taxon>
        <taxon>Microbacteriaceae</taxon>
        <taxon>Microbacterium</taxon>
    </lineage>
</organism>
<dbReference type="RefSeq" id="WP_191170072.1">
    <property type="nucleotide sequence ID" value="NZ_JACXZS010000001.1"/>
</dbReference>
<comment type="caution">
    <text evidence="2">The sequence shown here is derived from an EMBL/GenBank/DDBJ whole genome shotgun (WGS) entry which is preliminary data.</text>
</comment>
<gene>
    <name evidence="2" type="ORF">IF188_01865</name>
</gene>
<dbReference type="Gene3D" id="3.10.180.10">
    <property type="entry name" value="2,3-Dihydroxybiphenyl 1,2-Dioxygenase, domain 1"/>
    <property type="match status" value="1"/>
</dbReference>
<evidence type="ECO:0000313" key="3">
    <source>
        <dbReference type="Proteomes" id="UP000598426"/>
    </source>
</evidence>
<dbReference type="Pfam" id="PF18029">
    <property type="entry name" value="Glyoxalase_6"/>
    <property type="match status" value="1"/>
</dbReference>
<dbReference type="EMBL" id="JACXZS010000001">
    <property type="protein sequence ID" value="MBD3940446.1"/>
    <property type="molecule type" value="Genomic_DNA"/>
</dbReference>
<protein>
    <recommendedName>
        <fullName evidence="1">Glyoxalase-like domain-containing protein</fullName>
    </recommendedName>
</protein>
<dbReference type="InterPro" id="IPR029068">
    <property type="entry name" value="Glyas_Bleomycin-R_OHBP_Dase"/>
</dbReference>
<proteinExistence type="predicted"/>
<sequence>MGESTTGSTGISPAAFQRAPGVADWRVTATGPQAVFIAESLADAAGLVAPVVAAAERCGILPDIDVRPEGVIVRVPPRDPQGIPARAPEFAALVSQAASERHLAADPSRIQSIGVYVAEHSRADARPFFLAALGYDALGDTDAADPLRSGPQLAFNPISGDVAGRGRTHFDVFVPADQARSRVDAALSAGGRLADDSHAPMWWSLASPDNHGVDIASWTDTYDG</sequence>
<dbReference type="Proteomes" id="UP000598426">
    <property type="component" value="Unassembled WGS sequence"/>
</dbReference>
<evidence type="ECO:0000313" key="2">
    <source>
        <dbReference type="EMBL" id="MBD3940446.1"/>
    </source>
</evidence>
<dbReference type="InterPro" id="IPR041581">
    <property type="entry name" value="Glyoxalase_6"/>
</dbReference>
<keyword evidence="3" id="KW-1185">Reference proteome</keyword>
<accession>A0ABR8NLQ7</accession>
<name>A0ABR8NLQ7_9MICO</name>